<protein>
    <recommendedName>
        <fullName evidence="4">DUF4352 domain-containing protein</fullName>
    </recommendedName>
</protein>
<evidence type="ECO:0000256" key="1">
    <source>
        <dbReference type="SAM" id="SignalP"/>
    </source>
</evidence>
<feature type="chain" id="PRO_5039605065" description="DUF4352 domain-containing protein" evidence="1">
    <location>
        <begin position="21"/>
        <end position="327"/>
    </location>
</feature>
<accession>A0A1Y4T4R1</accession>
<gene>
    <name evidence="2" type="ORF">B5E75_01405</name>
</gene>
<evidence type="ECO:0008006" key="4">
    <source>
        <dbReference type="Google" id="ProtNLM"/>
    </source>
</evidence>
<proteinExistence type="predicted"/>
<evidence type="ECO:0000313" key="2">
    <source>
        <dbReference type="EMBL" id="OUQ36211.1"/>
    </source>
</evidence>
<sequence length="327" mass="38029">MKKIIVFVMAILLLCGCTSSETTKTNATTTKQPTVETLDTAQTYTIDDQLEFEIIKTSLTKEIAPTNKNKTYQYLQPIDQQHIFIDMILKTKNLSDQEYELHNIYQGTMHFAQEEHDIELAIESSYFTQLSTTDTLKPQEERYVHLYCEVKNENEKDVQMDLKVMNQKEYQYTFSLEEVHEDSQVKSIGDVINCTSSQIVLLDYQQSERIEPSQKGFFYSYHPTENDNQIFVVLSLEIQNQSSLDIDPSQYLYCEYQIDEDIIHSQIILESEDHESISKKGSILAGQKRTLYLAMPILKTQANKEGTLELFVEGNTYEIDWQSYQNM</sequence>
<dbReference type="EMBL" id="NFLJ01000003">
    <property type="protein sequence ID" value="OUQ36211.1"/>
    <property type="molecule type" value="Genomic_DNA"/>
</dbReference>
<reference evidence="2 3" key="1">
    <citation type="journal article" date="2018" name="BMC Genomics">
        <title>Whole genome sequencing and function prediction of 133 gut anaerobes isolated from chicken caecum in pure cultures.</title>
        <authorList>
            <person name="Medvecky M."/>
            <person name="Cejkova D."/>
            <person name="Polansky O."/>
            <person name="Karasova D."/>
            <person name="Kubasova T."/>
            <person name="Cizek A."/>
            <person name="Rychlik I."/>
        </authorList>
    </citation>
    <scope>NUCLEOTIDE SEQUENCE [LARGE SCALE GENOMIC DNA]</scope>
    <source>
        <strain evidence="2 3">An13</strain>
    </source>
</reference>
<organism evidence="2 3">
    <name type="scientific">Massilimicrobiota timonensis</name>
    <dbReference type="NCBI Taxonomy" id="1776392"/>
    <lineage>
        <taxon>Bacteria</taxon>
        <taxon>Bacillati</taxon>
        <taxon>Bacillota</taxon>
        <taxon>Erysipelotrichia</taxon>
        <taxon>Erysipelotrichales</taxon>
        <taxon>Erysipelotrichaceae</taxon>
        <taxon>Massilimicrobiota</taxon>
    </lineage>
</organism>
<dbReference type="Proteomes" id="UP000195305">
    <property type="component" value="Unassembled WGS sequence"/>
</dbReference>
<keyword evidence="3" id="KW-1185">Reference proteome</keyword>
<comment type="caution">
    <text evidence="2">The sequence shown here is derived from an EMBL/GenBank/DDBJ whole genome shotgun (WGS) entry which is preliminary data.</text>
</comment>
<evidence type="ECO:0000313" key="3">
    <source>
        <dbReference type="Proteomes" id="UP000195305"/>
    </source>
</evidence>
<dbReference type="AlphaFoldDB" id="A0A1Y4T4R1"/>
<dbReference type="RefSeq" id="WP_087357019.1">
    <property type="nucleotide sequence ID" value="NZ_NFLJ01000003.1"/>
</dbReference>
<dbReference type="PROSITE" id="PS51257">
    <property type="entry name" value="PROKAR_LIPOPROTEIN"/>
    <property type="match status" value="1"/>
</dbReference>
<name>A0A1Y4T4R1_9FIRM</name>
<keyword evidence="1" id="KW-0732">Signal</keyword>
<dbReference type="OrthoDB" id="1641795at2"/>
<feature type="signal peptide" evidence="1">
    <location>
        <begin position="1"/>
        <end position="20"/>
    </location>
</feature>